<name>A0A6B2LCK6_9EUKA</name>
<organism evidence="8">
    <name type="scientific">Arcella intermedia</name>
    <dbReference type="NCBI Taxonomy" id="1963864"/>
    <lineage>
        <taxon>Eukaryota</taxon>
        <taxon>Amoebozoa</taxon>
        <taxon>Tubulinea</taxon>
        <taxon>Elardia</taxon>
        <taxon>Arcellinida</taxon>
        <taxon>Sphaerothecina</taxon>
        <taxon>Arcellidae</taxon>
        <taxon>Arcella</taxon>
    </lineage>
</organism>
<evidence type="ECO:0000256" key="2">
    <source>
        <dbReference type="ARBA" id="ARBA00001946"/>
    </source>
</evidence>
<evidence type="ECO:0000256" key="5">
    <source>
        <dbReference type="ARBA" id="ARBA00022842"/>
    </source>
</evidence>
<dbReference type="Pfam" id="PF00293">
    <property type="entry name" value="NUDIX"/>
    <property type="match status" value="1"/>
</dbReference>
<keyword evidence="5" id="KW-0460">Magnesium</keyword>
<evidence type="ECO:0000256" key="4">
    <source>
        <dbReference type="ARBA" id="ARBA00022801"/>
    </source>
</evidence>
<dbReference type="AlphaFoldDB" id="A0A6B2LCK6"/>
<dbReference type="Gene3D" id="3.90.79.10">
    <property type="entry name" value="Nucleoside Triphosphate Pyrophosphohydrolase"/>
    <property type="match status" value="1"/>
</dbReference>
<feature type="domain" description="Nudix hydrolase" evidence="7">
    <location>
        <begin position="1"/>
        <end position="202"/>
    </location>
</feature>
<evidence type="ECO:0000256" key="1">
    <source>
        <dbReference type="ARBA" id="ARBA00001936"/>
    </source>
</evidence>
<dbReference type="GO" id="GO:0016818">
    <property type="term" value="F:hydrolase activity, acting on acid anhydrides, in phosphorus-containing anhydrides"/>
    <property type="evidence" value="ECO:0007669"/>
    <property type="project" value="InterPro"/>
</dbReference>
<dbReference type="PROSITE" id="PS51462">
    <property type="entry name" value="NUDIX"/>
    <property type="match status" value="1"/>
</dbReference>
<reference evidence="8" key="1">
    <citation type="journal article" date="2020" name="J. Eukaryot. Microbiol.">
        <title>De novo Sequencing, Assembly and Annotation of the Transcriptome for the Free-Living Testate Amoeba Arcella intermedia.</title>
        <authorList>
            <person name="Ribeiro G.M."/>
            <person name="Porfirio-Sousa A.L."/>
            <person name="Maurer-Alcala X.X."/>
            <person name="Katz L.A."/>
            <person name="Lahr D.J.G."/>
        </authorList>
    </citation>
    <scope>NUCLEOTIDE SEQUENCE</scope>
</reference>
<evidence type="ECO:0000259" key="7">
    <source>
        <dbReference type="PROSITE" id="PS51462"/>
    </source>
</evidence>
<evidence type="ECO:0000256" key="6">
    <source>
        <dbReference type="ARBA" id="ARBA00023211"/>
    </source>
</evidence>
<evidence type="ECO:0000256" key="3">
    <source>
        <dbReference type="ARBA" id="ARBA00022723"/>
    </source>
</evidence>
<dbReference type="PANTHER" id="PTHR12318:SF0">
    <property type="entry name" value="ACYL-COENZYME A DIPHOSPHATASE NUDT19"/>
    <property type="match status" value="1"/>
</dbReference>
<dbReference type="PANTHER" id="PTHR12318">
    <property type="entry name" value="TESTOSTERONE-REGULATED PROTEIN RP2"/>
    <property type="match status" value="1"/>
</dbReference>
<dbReference type="InterPro" id="IPR000086">
    <property type="entry name" value="NUDIX_hydrolase_dom"/>
</dbReference>
<evidence type="ECO:0000313" key="8">
    <source>
        <dbReference type="EMBL" id="NDV34766.1"/>
    </source>
</evidence>
<dbReference type="EMBL" id="GIBP01005797">
    <property type="protein sequence ID" value="NDV34766.1"/>
    <property type="molecule type" value="Transcribed_RNA"/>
</dbReference>
<dbReference type="GO" id="GO:0046872">
    <property type="term" value="F:metal ion binding"/>
    <property type="evidence" value="ECO:0007669"/>
    <property type="project" value="UniProtKB-KW"/>
</dbReference>
<proteinExistence type="predicted"/>
<protein>
    <recommendedName>
        <fullName evidence="7">Nudix hydrolase domain-containing protein</fullName>
    </recommendedName>
</protein>
<keyword evidence="3" id="KW-0479">Metal-binding</keyword>
<comment type="cofactor">
    <cofactor evidence="1">
        <name>Mn(2+)</name>
        <dbReference type="ChEBI" id="CHEBI:29035"/>
    </cofactor>
</comment>
<dbReference type="InterPro" id="IPR015797">
    <property type="entry name" value="NUDIX_hydrolase-like_dom_sf"/>
</dbReference>
<keyword evidence="6" id="KW-0464">Manganese</keyword>
<dbReference type="InterPro" id="IPR039121">
    <property type="entry name" value="NUDT19"/>
</dbReference>
<accession>A0A6B2LCK6</accession>
<dbReference type="SUPFAM" id="SSF55811">
    <property type="entry name" value="Nudix"/>
    <property type="match status" value="1"/>
</dbReference>
<keyword evidence="4" id="KW-0378">Hydrolase</keyword>
<sequence>MPKLATTLILCKNNHTALPHSAPLHGFSILMVKRSLKSRFFPGAHVFPGGLLEEVDKKREWVEVCKSSSSVSTLSDFERGLRVGCLRELFEETNLLLSKPRATAPEHIRKKVQEDASAFLSYCTSHNLSLDLDLLHPYSHWITPEQEKWRYDTHFFVATLPDSYDFQLKASNETLESSWFTPQEALQSMERGDIRLPPPTWFVIRHLSQFSSLANLVEHCEMHKSSISPIQPVLHPTPDGRLLICMPGDEKNHGSPGAIHRIVVSAGKYEYLNSMGSKL</sequence>
<dbReference type="CDD" id="cd18870">
    <property type="entry name" value="NUDIX_AcylCoAdiphos_Nudt19"/>
    <property type="match status" value="1"/>
</dbReference>
<comment type="cofactor">
    <cofactor evidence="2">
        <name>Mg(2+)</name>
        <dbReference type="ChEBI" id="CHEBI:18420"/>
    </cofactor>
</comment>